<organism evidence="2 3">
    <name type="scientific">Petrolisthes manimaculis</name>
    <dbReference type="NCBI Taxonomy" id="1843537"/>
    <lineage>
        <taxon>Eukaryota</taxon>
        <taxon>Metazoa</taxon>
        <taxon>Ecdysozoa</taxon>
        <taxon>Arthropoda</taxon>
        <taxon>Crustacea</taxon>
        <taxon>Multicrustacea</taxon>
        <taxon>Malacostraca</taxon>
        <taxon>Eumalacostraca</taxon>
        <taxon>Eucarida</taxon>
        <taxon>Decapoda</taxon>
        <taxon>Pleocyemata</taxon>
        <taxon>Anomura</taxon>
        <taxon>Galatheoidea</taxon>
        <taxon>Porcellanidae</taxon>
        <taxon>Petrolisthes</taxon>
    </lineage>
</organism>
<gene>
    <name evidence="2" type="ORF">Pmani_012890</name>
</gene>
<dbReference type="AlphaFoldDB" id="A0AAE1U9V3"/>
<reference evidence="2" key="1">
    <citation type="submission" date="2023-11" db="EMBL/GenBank/DDBJ databases">
        <title>Genome assemblies of two species of porcelain crab, Petrolisthes cinctipes and Petrolisthes manimaculis (Anomura: Porcellanidae).</title>
        <authorList>
            <person name="Angst P."/>
        </authorList>
    </citation>
    <scope>NUCLEOTIDE SEQUENCE</scope>
    <source>
        <strain evidence="2">PB745_02</strain>
        <tissue evidence="2">Gill</tissue>
    </source>
</reference>
<feature type="compositionally biased region" description="Polar residues" evidence="1">
    <location>
        <begin position="123"/>
        <end position="136"/>
    </location>
</feature>
<feature type="compositionally biased region" description="Basic residues" evidence="1">
    <location>
        <begin position="391"/>
        <end position="400"/>
    </location>
</feature>
<keyword evidence="3" id="KW-1185">Reference proteome</keyword>
<feature type="compositionally biased region" description="Pro residues" evidence="1">
    <location>
        <begin position="821"/>
        <end position="834"/>
    </location>
</feature>
<feature type="compositionally biased region" description="Low complexity" evidence="1">
    <location>
        <begin position="280"/>
        <end position="321"/>
    </location>
</feature>
<feature type="region of interest" description="Disordered" evidence="1">
    <location>
        <begin position="818"/>
        <end position="864"/>
    </location>
</feature>
<feature type="compositionally biased region" description="Basic and acidic residues" evidence="1">
    <location>
        <begin position="650"/>
        <end position="667"/>
    </location>
</feature>
<comment type="caution">
    <text evidence="2">The sequence shown here is derived from an EMBL/GenBank/DDBJ whole genome shotgun (WGS) entry which is preliminary data.</text>
</comment>
<feature type="region of interest" description="Disordered" evidence="1">
    <location>
        <begin position="211"/>
        <end position="497"/>
    </location>
</feature>
<feature type="region of interest" description="Disordered" evidence="1">
    <location>
        <begin position="61"/>
        <end position="109"/>
    </location>
</feature>
<feature type="compositionally biased region" description="Basic and acidic residues" evidence="1">
    <location>
        <begin position="238"/>
        <end position="247"/>
    </location>
</feature>
<feature type="compositionally biased region" description="Low complexity" evidence="1">
    <location>
        <begin position="151"/>
        <end position="161"/>
    </location>
</feature>
<feature type="compositionally biased region" description="Low complexity" evidence="1">
    <location>
        <begin position="70"/>
        <end position="106"/>
    </location>
</feature>
<feature type="compositionally biased region" description="Polar residues" evidence="1">
    <location>
        <begin position="473"/>
        <end position="483"/>
    </location>
</feature>
<evidence type="ECO:0000313" key="3">
    <source>
        <dbReference type="Proteomes" id="UP001292094"/>
    </source>
</evidence>
<accession>A0AAE1U9V3</accession>
<name>A0AAE1U9V3_9EUCA</name>
<feature type="region of interest" description="Disordered" evidence="1">
    <location>
        <begin position="639"/>
        <end position="667"/>
    </location>
</feature>
<feature type="compositionally biased region" description="Polar residues" evidence="1">
    <location>
        <begin position="527"/>
        <end position="545"/>
    </location>
</feature>
<evidence type="ECO:0000256" key="1">
    <source>
        <dbReference type="SAM" id="MobiDB-lite"/>
    </source>
</evidence>
<feature type="compositionally biased region" description="Basic residues" evidence="1">
    <location>
        <begin position="722"/>
        <end position="732"/>
    </location>
</feature>
<dbReference type="EMBL" id="JAWZYT010001067">
    <property type="protein sequence ID" value="KAK4315903.1"/>
    <property type="molecule type" value="Genomic_DNA"/>
</dbReference>
<feature type="compositionally biased region" description="Polar residues" evidence="1">
    <location>
        <begin position="851"/>
        <end position="864"/>
    </location>
</feature>
<evidence type="ECO:0000313" key="2">
    <source>
        <dbReference type="EMBL" id="KAK4315903.1"/>
    </source>
</evidence>
<feature type="region of interest" description="Disordered" evidence="1">
    <location>
        <begin position="515"/>
        <end position="545"/>
    </location>
</feature>
<feature type="compositionally biased region" description="Low complexity" evidence="1">
    <location>
        <begin position="484"/>
        <end position="496"/>
    </location>
</feature>
<feature type="compositionally biased region" description="Basic and acidic residues" evidence="1">
    <location>
        <begin position="330"/>
        <end position="339"/>
    </location>
</feature>
<feature type="region of interest" description="Disordered" evidence="1">
    <location>
        <begin position="695"/>
        <end position="744"/>
    </location>
</feature>
<feature type="compositionally biased region" description="Basic and acidic residues" evidence="1">
    <location>
        <begin position="425"/>
        <end position="436"/>
    </location>
</feature>
<sequence>MAGENDVTNNNNNNDNKQPVLIIFKLPIGAGGCVGGQVSPRGPMVSGTSCVVIQVGGSAGAGRPAVYTGSPSSPSSILPSHSSSSSHSSHSFSNSHSSPNLPSPSSQRPISFPSLGFLSSTYGNTQTRTKAPQGSLSLLPDSSSNGGGSKGVSSSSSSSESDAVVIASKNIIKGPRDSFNKVGSVKFAKRNKKMSCSSSVGVVGIVGVVTTSSGDGVDSRSSHGGGAGKSGHGTMKKPGHEGQEEKPGTPTAAPPVPKPRTLLPDGGKLHTIKESPTTPPSLSSPTTPSSLSSPTTQPSLSSPTTPSSLSSPSSSSSSSTLVEGTKTRHRLDLKLDLKPVYENASHLSDTRQKTNHQAVIPDVVSMTHTEGKSHKKKSGNASSKNTEHGKPKFKINKHSRQQQQQQQSSPGIDTHKHLQNSVIKDTGEEFTTRKNETSLLMSSDAEWPTLQSTHRVKVGANKAKAGNPCVPEKSTSTVVPNPQKSSNVKVSGGVVSDKNMMKKMGAYVPEKSTIITKTDPHTREKSVQSSSNRTHTPRSTASTNPLHAELISKYSSRGGGGGGGGKVSRLHKVKTKEPKSVQELFSGYKFNVYGDRLMDASGSDTLKMEQTTVLQDDSFSLYTSTDYNKENKHITKHGESTVKGTGMSTIHDEKSATGKDPVPDKPERHYKKQFVSQEAPEPHKRIKKSVNFTAEPSLSQGLPAPPGGASGYGSKTPDQGLRSHHGSVKVPRKASGDDANSFNRGAATRKSYSKVVCIVNLCLPFSRPASHSFTRCGVQTLDSTQLLPIIVVTLTGGGLASYTPSKIQIGSTFELGVSRTHPPPQAPPPAPPAPMEVTEEEYLRPADDNETVTWSAESTSDMLF</sequence>
<proteinExistence type="predicted"/>
<protein>
    <submittedName>
        <fullName evidence="2">Uncharacterized protein</fullName>
    </submittedName>
</protein>
<dbReference type="Proteomes" id="UP001292094">
    <property type="component" value="Unassembled WGS sequence"/>
</dbReference>
<feature type="region of interest" description="Disordered" evidence="1">
    <location>
        <begin position="123"/>
        <end position="161"/>
    </location>
</feature>